<keyword evidence="2" id="KW-1185">Reference proteome</keyword>
<sequence length="1015" mass="115055">MTEPQGTESGNTNKRKRSGNSKYQSASSSSPPASSSPPFSVLSQLQTLENWYRALTIDMREMRREGFRVRLELQKITDTVEDAVEKAERCASEAKTAEEHALAVKDDALQETQRRLEEARTRDDTMLQTVNKKLITMEKMLDEYKHSSINEEFLMTQLMELQEQYESELTTIRKDYDAVLKVQQKKMEKLEKVVNQMQEEKKELKPLEKMARTWRDENKRLMQQMMQLANQPKVDSLQILVESLEDEIHEQKRRTRVDLNSFENKLVEIERNIEETATRVTVGQRALRDGVSPVVASTPALSKPIESSPSLPRDLVRQGELAAIYDEIRRINQDFQAVGMDMSSLAKRIDAERSQQDQRVDAKLRELSTQFFDALSHDSRLHASEITRLKSTVYDVQRSQAECNRRVRQLEASAQQASAAQAPVRSPRDSGVRDGWSYQQSHPQALQTPLPQAAAYGNHRTRPSRHEPASEFSEIQALRREPAHQDGLIRTSRRESHRSRSPVRPRRYPWESSNDNSSSRNSEWAARNDDRRYQNYDVRGHASTPPSSQLLVFSEGTGENDRSDGVEDNQEVLETRPFRRTRRPRSKPELIIIDEDDDENENDGAQENNVPAPMISAPPDIVLDKEGVSEAVAHPAAAIIDTGNTTDLETSDLLQKESDLQMGFLLYFCLGGAPNLDVQWTPCFTHLKSNECVEMPRALRFQRQYTFLQSLPVYLTQCILQAVILSGQSAPDQTNTEVSEVCGALSTCDIQTKFDKVVKDIHLSWASSLFEHIKEQVSEMEGGALDMLKLSVNPAGLSSDADKDDIIYEWSRRQASIWWRVAQNFHNGSLLPVMNCNADVSPSVYLFTLMFDVLSASSGCPQLGTFRLNDFGSKLIAHLWNSTLKKLPYVFFADWSWLDQQLSKREIPALAFCHILASILLWNSATDRHSLTNPKVYAAAIDHVLSKLCVKGQLVHGSTVDFKTIQLADLACSPIELLDLDNKFASMLRLDGFFEVMEGIQNNRLKVASGQASST</sequence>
<accession>A0ACC0W6A3</accession>
<evidence type="ECO:0000313" key="1">
    <source>
        <dbReference type="EMBL" id="KAI9913236.1"/>
    </source>
</evidence>
<name>A0ACC0W6A3_9STRA</name>
<comment type="caution">
    <text evidence="1">The sequence shown here is derived from an EMBL/GenBank/DDBJ whole genome shotgun (WGS) entry which is preliminary data.</text>
</comment>
<dbReference type="EMBL" id="CM047583">
    <property type="protein sequence ID" value="KAI9913236.1"/>
    <property type="molecule type" value="Genomic_DNA"/>
</dbReference>
<reference evidence="1 2" key="1">
    <citation type="journal article" date="2022" name="bioRxiv">
        <title>The genome of the oomycete Peronosclerospora sorghi, a cosmopolitan pathogen of maize and sorghum, is inflated with dispersed pseudogenes.</title>
        <authorList>
            <person name="Fletcher K."/>
            <person name="Martin F."/>
            <person name="Isakeit T."/>
            <person name="Cavanaugh K."/>
            <person name="Magill C."/>
            <person name="Michelmore R."/>
        </authorList>
    </citation>
    <scope>NUCLEOTIDE SEQUENCE [LARGE SCALE GENOMIC DNA]</scope>
    <source>
        <strain evidence="1">P6</strain>
    </source>
</reference>
<organism evidence="1 2">
    <name type="scientific">Peronosclerospora sorghi</name>
    <dbReference type="NCBI Taxonomy" id="230839"/>
    <lineage>
        <taxon>Eukaryota</taxon>
        <taxon>Sar</taxon>
        <taxon>Stramenopiles</taxon>
        <taxon>Oomycota</taxon>
        <taxon>Peronosporomycetes</taxon>
        <taxon>Peronosporales</taxon>
        <taxon>Peronosporaceae</taxon>
        <taxon>Peronosclerospora</taxon>
    </lineage>
</organism>
<protein>
    <submittedName>
        <fullName evidence="1">Uncharacterized protein</fullName>
    </submittedName>
</protein>
<dbReference type="Proteomes" id="UP001163321">
    <property type="component" value="Chromosome 4"/>
</dbReference>
<evidence type="ECO:0000313" key="2">
    <source>
        <dbReference type="Proteomes" id="UP001163321"/>
    </source>
</evidence>
<proteinExistence type="predicted"/>
<gene>
    <name evidence="1" type="ORF">PsorP6_006304</name>
</gene>